<organism evidence="1 2">
    <name type="scientific">Pan troglodytes</name>
    <name type="common">Chimpanzee</name>
    <dbReference type="NCBI Taxonomy" id="9598"/>
    <lineage>
        <taxon>Eukaryota</taxon>
        <taxon>Metazoa</taxon>
        <taxon>Chordata</taxon>
        <taxon>Craniata</taxon>
        <taxon>Vertebrata</taxon>
        <taxon>Euteleostomi</taxon>
        <taxon>Mammalia</taxon>
        <taxon>Eutheria</taxon>
        <taxon>Euarchontoglires</taxon>
        <taxon>Primates</taxon>
        <taxon>Haplorrhini</taxon>
        <taxon>Catarrhini</taxon>
        <taxon>Hominidae</taxon>
        <taxon>Pan</taxon>
    </lineage>
</organism>
<evidence type="ECO:0000313" key="2">
    <source>
        <dbReference type="Proteomes" id="UP000236370"/>
    </source>
</evidence>
<dbReference type="FunFam" id="2.30.29.30:FF:000005">
    <property type="entry name" value="Amyloid beta (A4) protein b"/>
    <property type="match status" value="1"/>
</dbReference>
<dbReference type="AlphaFoldDB" id="A0A2J8PGP7"/>
<dbReference type="Gene3D" id="2.30.29.30">
    <property type="entry name" value="Pleckstrin-homology domain (PH domain)/Phosphotyrosine-binding domain (PTB)"/>
    <property type="match status" value="1"/>
</dbReference>
<sequence>MAERKNAKALACSSLQERANVNLDVPLQVDFPTPKTELVQKFHVQYLGMLPVDKPVGMDILNSAIENLMTSSNKEDWLSVNMNVADATVTVISEKNEEEVLV</sequence>
<gene>
    <name evidence="1" type="ORF">CK820_G0003712</name>
</gene>
<dbReference type="InterPro" id="IPR011993">
    <property type="entry name" value="PH-like_dom_sf"/>
</dbReference>
<name>A0A2J8PGP7_PANTR</name>
<evidence type="ECO:0000313" key="1">
    <source>
        <dbReference type="EMBL" id="PNI83181.1"/>
    </source>
</evidence>
<accession>A0A2J8PGP7</accession>
<dbReference type="InterPro" id="IPR039576">
    <property type="entry name" value="APBB1/2/3"/>
</dbReference>
<reference evidence="1 2" key="1">
    <citation type="submission" date="2017-12" db="EMBL/GenBank/DDBJ databases">
        <title>High-resolution comparative analysis of great ape genomes.</title>
        <authorList>
            <person name="Pollen A."/>
            <person name="Hastie A."/>
            <person name="Hormozdiari F."/>
            <person name="Dougherty M."/>
            <person name="Liu R."/>
            <person name="Chaisson M."/>
            <person name="Hoppe E."/>
            <person name="Hill C."/>
            <person name="Pang A."/>
            <person name="Hillier L."/>
            <person name="Baker C."/>
            <person name="Armstrong J."/>
            <person name="Shendure J."/>
            <person name="Paten B."/>
            <person name="Wilson R."/>
            <person name="Chao H."/>
            <person name="Schneider V."/>
            <person name="Ventura M."/>
            <person name="Kronenberg Z."/>
            <person name="Murali S."/>
            <person name="Gordon D."/>
            <person name="Cantsilieris S."/>
            <person name="Munson K."/>
            <person name="Nelson B."/>
            <person name="Raja A."/>
            <person name="Underwood J."/>
            <person name="Diekhans M."/>
            <person name="Fiddes I."/>
            <person name="Haussler D."/>
            <person name="Eichler E."/>
        </authorList>
    </citation>
    <scope>NUCLEOTIDE SEQUENCE [LARGE SCALE GENOMIC DNA]</scope>
    <source>
        <strain evidence="1">Yerkes chimp pedigree #C0471</strain>
    </source>
</reference>
<comment type="caution">
    <text evidence="1">The sequence shown here is derived from an EMBL/GenBank/DDBJ whole genome shotgun (WGS) entry which is preliminary data.</text>
</comment>
<feature type="non-terminal residue" evidence="1">
    <location>
        <position position="102"/>
    </location>
</feature>
<dbReference type="PANTHER" id="PTHR14058">
    <property type="entry name" value="AMYLOID BETA A4 PRECURSOR PROTEIN-BINDING FAMILY B"/>
    <property type="match status" value="1"/>
</dbReference>
<dbReference type="Proteomes" id="UP000236370">
    <property type="component" value="Unassembled WGS sequence"/>
</dbReference>
<dbReference type="SMR" id="A0A2J8PGP7"/>
<dbReference type="GO" id="GO:0001540">
    <property type="term" value="F:amyloid-beta binding"/>
    <property type="evidence" value="ECO:0007669"/>
    <property type="project" value="InterPro"/>
</dbReference>
<dbReference type="PANTHER" id="PTHR14058:SF11">
    <property type="entry name" value="AMYLOID BETA PRECURSOR PROTEIN BINDING FAMILY B MEMBER 2"/>
    <property type="match status" value="1"/>
</dbReference>
<dbReference type="SUPFAM" id="SSF50729">
    <property type="entry name" value="PH domain-like"/>
    <property type="match status" value="1"/>
</dbReference>
<proteinExistence type="predicted"/>
<protein>
    <submittedName>
        <fullName evidence="1">APBB2 isoform 25</fullName>
    </submittedName>
</protein>
<dbReference type="EMBL" id="NBAG03000215">
    <property type="protein sequence ID" value="PNI83181.1"/>
    <property type="molecule type" value="Genomic_DNA"/>
</dbReference>